<gene>
    <name evidence="1" type="ORF">LCGC14_1741350</name>
</gene>
<dbReference type="InterPro" id="IPR007197">
    <property type="entry name" value="rSAM"/>
</dbReference>
<evidence type="ECO:0008006" key="2">
    <source>
        <dbReference type="Google" id="ProtNLM"/>
    </source>
</evidence>
<reference evidence="1" key="1">
    <citation type="journal article" date="2015" name="Nature">
        <title>Complex archaea that bridge the gap between prokaryotes and eukaryotes.</title>
        <authorList>
            <person name="Spang A."/>
            <person name="Saw J.H."/>
            <person name="Jorgensen S.L."/>
            <person name="Zaremba-Niedzwiedzka K."/>
            <person name="Martijn J."/>
            <person name="Lind A.E."/>
            <person name="van Eijk R."/>
            <person name="Schleper C."/>
            <person name="Guy L."/>
            <person name="Ettema T.J."/>
        </authorList>
    </citation>
    <scope>NUCLEOTIDE SEQUENCE</scope>
</reference>
<protein>
    <recommendedName>
        <fullName evidence="2">Radical SAM core domain-containing protein</fullName>
    </recommendedName>
</protein>
<dbReference type="InterPro" id="IPR058240">
    <property type="entry name" value="rSAM_sf"/>
</dbReference>
<organism evidence="1">
    <name type="scientific">marine sediment metagenome</name>
    <dbReference type="NCBI Taxonomy" id="412755"/>
    <lineage>
        <taxon>unclassified sequences</taxon>
        <taxon>metagenomes</taxon>
        <taxon>ecological metagenomes</taxon>
    </lineage>
</organism>
<dbReference type="SFLD" id="SFLDS00029">
    <property type="entry name" value="Radical_SAM"/>
    <property type="match status" value="1"/>
</dbReference>
<dbReference type="AlphaFoldDB" id="A0A0F9H6K0"/>
<dbReference type="SUPFAM" id="SSF102114">
    <property type="entry name" value="Radical SAM enzymes"/>
    <property type="match status" value="1"/>
</dbReference>
<dbReference type="EMBL" id="LAZR01015931">
    <property type="protein sequence ID" value="KKM06709.1"/>
    <property type="molecule type" value="Genomic_DNA"/>
</dbReference>
<feature type="non-terminal residue" evidence="1">
    <location>
        <position position="207"/>
    </location>
</feature>
<dbReference type="GO" id="GO:0051536">
    <property type="term" value="F:iron-sulfur cluster binding"/>
    <property type="evidence" value="ECO:0007669"/>
    <property type="project" value="InterPro"/>
</dbReference>
<accession>A0A0F9H6K0</accession>
<proteinExistence type="predicted"/>
<evidence type="ECO:0000313" key="1">
    <source>
        <dbReference type="EMBL" id="KKM06709.1"/>
    </source>
</evidence>
<comment type="caution">
    <text evidence="1">The sequence shown here is derived from an EMBL/GenBank/DDBJ whole genome shotgun (WGS) entry which is preliminary data.</text>
</comment>
<name>A0A0F9H6K0_9ZZZZ</name>
<sequence length="207" mass="23753">MNIHLIDADSVIPNLALMKLSTYYKILGHNVILTQLKLPYYPNKRKRIYTIPTGYNKTFCSVVYEGNSKCILGKNIVFGGTGFSHNINLPDKIESLPPDYSIYPDNNISYGFISRGCIRKCYFCVVPKKEGHIRQVATIDDIIRHKKVIFLDGNFLALPDHKIILKELVSRQILCQFNQGFDIRLIDKENSLLLSQLNYIGELFFAF</sequence>
<dbReference type="GO" id="GO:0003824">
    <property type="term" value="F:catalytic activity"/>
    <property type="evidence" value="ECO:0007669"/>
    <property type="project" value="InterPro"/>
</dbReference>